<reference evidence="2" key="1">
    <citation type="submission" date="2020-11" db="EMBL/GenBank/DDBJ databases">
        <title>Adaptations for nitrogen fixation in a non-lichenized fungal sporocarp promotes dispersal by wood-feeding termites.</title>
        <authorList>
            <consortium name="DOE Joint Genome Institute"/>
            <person name="Koch R.A."/>
            <person name="Yoon G."/>
            <person name="Arayal U."/>
            <person name="Lail K."/>
            <person name="Amirebrahimi M."/>
            <person name="Labutti K."/>
            <person name="Lipzen A."/>
            <person name="Riley R."/>
            <person name="Barry K."/>
            <person name="Henrissat B."/>
            <person name="Grigoriev I.V."/>
            <person name="Herr J.R."/>
            <person name="Aime M.C."/>
        </authorList>
    </citation>
    <scope>NUCLEOTIDE SEQUENCE</scope>
    <source>
        <strain evidence="2">MCA 3950</strain>
    </source>
</reference>
<keyword evidence="3" id="KW-1185">Reference proteome</keyword>
<feature type="compositionally biased region" description="Polar residues" evidence="1">
    <location>
        <begin position="20"/>
        <end position="37"/>
    </location>
</feature>
<comment type="caution">
    <text evidence="2">The sequence shown here is derived from an EMBL/GenBank/DDBJ whole genome shotgun (WGS) entry which is preliminary data.</text>
</comment>
<evidence type="ECO:0000313" key="3">
    <source>
        <dbReference type="Proteomes" id="UP000812287"/>
    </source>
</evidence>
<protein>
    <submittedName>
        <fullName evidence="2">Uncharacterized protein</fullName>
    </submittedName>
</protein>
<accession>A0A9P7VHL9</accession>
<organism evidence="2 3">
    <name type="scientific">Guyanagaster necrorhizus</name>
    <dbReference type="NCBI Taxonomy" id="856835"/>
    <lineage>
        <taxon>Eukaryota</taxon>
        <taxon>Fungi</taxon>
        <taxon>Dikarya</taxon>
        <taxon>Basidiomycota</taxon>
        <taxon>Agaricomycotina</taxon>
        <taxon>Agaricomycetes</taxon>
        <taxon>Agaricomycetidae</taxon>
        <taxon>Agaricales</taxon>
        <taxon>Marasmiineae</taxon>
        <taxon>Physalacriaceae</taxon>
        <taxon>Guyanagaster</taxon>
    </lineage>
</organism>
<feature type="region of interest" description="Disordered" evidence="1">
    <location>
        <begin position="1"/>
        <end position="95"/>
    </location>
</feature>
<feature type="compositionally biased region" description="Polar residues" evidence="1">
    <location>
        <begin position="75"/>
        <end position="95"/>
    </location>
</feature>
<sequence>MMAVKRPNTKGTLIRESEESITMSRRISETSKSNSTRAFPEANGESTEHNRRITKASNIFESSGKTRKTRPWYPAQSSGTKISKMNGGQNSLTGSRTQISHELPHQTSTNCSDPSAFAAWSTKIKAPTILASVTGLRYEQEEGRETTSYRWEAREGTWVPPLGVELARTCIRCATRAGSEAAGTGACSLIVKCDWTADRPMVRKAKRVATNVFAYFATGQLA</sequence>
<name>A0A9P7VHL9_9AGAR</name>
<evidence type="ECO:0000313" key="2">
    <source>
        <dbReference type="EMBL" id="KAG7441208.1"/>
    </source>
</evidence>
<dbReference type="EMBL" id="MU250562">
    <property type="protein sequence ID" value="KAG7441208.1"/>
    <property type="molecule type" value="Genomic_DNA"/>
</dbReference>
<dbReference type="AlphaFoldDB" id="A0A9P7VHL9"/>
<proteinExistence type="predicted"/>
<gene>
    <name evidence="2" type="ORF">BT62DRAFT_923436</name>
</gene>
<dbReference type="RefSeq" id="XP_043034708.1">
    <property type="nucleotide sequence ID" value="XM_043184510.1"/>
</dbReference>
<evidence type="ECO:0000256" key="1">
    <source>
        <dbReference type="SAM" id="MobiDB-lite"/>
    </source>
</evidence>
<dbReference type="GeneID" id="66106807"/>
<dbReference type="Proteomes" id="UP000812287">
    <property type="component" value="Unassembled WGS sequence"/>
</dbReference>